<sequence length="138" mass="15987">MSYDIVFKRIYSPQANDDGARVLVDRLWPRGKSRASLALDEWYRDASPGPTLRRDYHRHAISEDDFRERYRKALKAEPEVLLPLMRYARQGKLTLLTAARDPEHSHLPVLRDMLLEALQQEDVADRECASPPCFLPPS</sequence>
<dbReference type="RefSeq" id="WP_085918677.1">
    <property type="nucleotide sequence ID" value="NZ_JAKNQT010000001.1"/>
</dbReference>
<protein>
    <submittedName>
        <fullName evidence="1">DUF488 family protein</fullName>
    </submittedName>
</protein>
<evidence type="ECO:0000313" key="1">
    <source>
        <dbReference type="EMBL" id="MCZ0926628.1"/>
    </source>
</evidence>
<dbReference type="Pfam" id="PF22752">
    <property type="entry name" value="DUF488-N3i"/>
    <property type="match status" value="1"/>
</dbReference>
<dbReference type="PANTHER" id="PTHR36849">
    <property type="entry name" value="CYTOPLASMIC PROTEIN-RELATED"/>
    <property type="match status" value="1"/>
</dbReference>
<reference evidence="1 2" key="1">
    <citation type="submission" date="2022-02" db="EMBL/GenBank/DDBJ databases">
        <title>Study of halophilic communities from a Mexican lake.</title>
        <authorList>
            <person name="Hernandez-Soto L.M."/>
            <person name="Martinez-Abarca F."/>
            <person name="Ramirez-Saad H.C."/>
            <person name="Aguirre-Garrido J.F."/>
        </authorList>
    </citation>
    <scope>NUCLEOTIDE SEQUENCE [LARGE SCALE GENOMIC DNA]</scope>
    <source>
        <strain evidence="1 2">Hjan13</strain>
    </source>
</reference>
<proteinExistence type="predicted"/>
<evidence type="ECO:0000313" key="2">
    <source>
        <dbReference type="Proteomes" id="UP001321125"/>
    </source>
</evidence>
<keyword evidence="2" id="KW-1185">Reference proteome</keyword>
<dbReference type="Proteomes" id="UP001321125">
    <property type="component" value="Unassembled WGS sequence"/>
</dbReference>
<gene>
    <name evidence="1" type="ORF">L0635_05995</name>
</gene>
<dbReference type="InterPro" id="IPR052552">
    <property type="entry name" value="YeaO-like"/>
</dbReference>
<organism evidence="1 2">
    <name type="scientific">Vreelandella janggokensis</name>
    <dbReference type="NCBI Taxonomy" id="370767"/>
    <lineage>
        <taxon>Bacteria</taxon>
        <taxon>Pseudomonadati</taxon>
        <taxon>Pseudomonadota</taxon>
        <taxon>Gammaproteobacteria</taxon>
        <taxon>Oceanospirillales</taxon>
        <taxon>Halomonadaceae</taxon>
        <taxon>Vreelandella</taxon>
    </lineage>
</organism>
<dbReference type="EMBL" id="JAKNQU010000002">
    <property type="protein sequence ID" value="MCZ0926628.1"/>
    <property type="molecule type" value="Genomic_DNA"/>
</dbReference>
<comment type="caution">
    <text evidence="1">The sequence shown here is derived from an EMBL/GenBank/DDBJ whole genome shotgun (WGS) entry which is preliminary data.</text>
</comment>
<dbReference type="PANTHER" id="PTHR36849:SF1">
    <property type="entry name" value="CYTOPLASMIC PROTEIN"/>
    <property type="match status" value="1"/>
</dbReference>
<name>A0ABT4ISM9_9GAMM</name>
<accession>A0ABT4ISM9</accession>